<organism evidence="1">
    <name type="scientific">Arundo donax</name>
    <name type="common">Giant reed</name>
    <name type="synonym">Donax arundinaceus</name>
    <dbReference type="NCBI Taxonomy" id="35708"/>
    <lineage>
        <taxon>Eukaryota</taxon>
        <taxon>Viridiplantae</taxon>
        <taxon>Streptophyta</taxon>
        <taxon>Embryophyta</taxon>
        <taxon>Tracheophyta</taxon>
        <taxon>Spermatophyta</taxon>
        <taxon>Magnoliopsida</taxon>
        <taxon>Liliopsida</taxon>
        <taxon>Poales</taxon>
        <taxon>Poaceae</taxon>
        <taxon>PACMAD clade</taxon>
        <taxon>Arundinoideae</taxon>
        <taxon>Arundineae</taxon>
        <taxon>Arundo</taxon>
    </lineage>
</organism>
<sequence>MISKLNNLIKDCISNLSVLDKLEEHRLLYVQESNFRKILKAHILKLL</sequence>
<protein>
    <submittedName>
        <fullName evidence="1">Uncharacterized protein</fullName>
    </submittedName>
</protein>
<dbReference type="EMBL" id="GBRH01260257">
    <property type="protein sequence ID" value="JAD37638.1"/>
    <property type="molecule type" value="Transcribed_RNA"/>
</dbReference>
<dbReference type="AlphaFoldDB" id="A0A0A8ZJ07"/>
<evidence type="ECO:0000313" key="1">
    <source>
        <dbReference type="EMBL" id="JAD37638.1"/>
    </source>
</evidence>
<proteinExistence type="predicted"/>
<name>A0A0A8ZJ07_ARUDO</name>
<reference evidence="1" key="2">
    <citation type="journal article" date="2015" name="Data Brief">
        <title>Shoot transcriptome of the giant reed, Arundo donax.</title>
        <authorList>
            <person name="Barrero R.A."/>
            <person name="Guerrero F.D."/>
            <person name="Moolhuijzen P."/>
            <person name="Goolsby J.A."/>
            <person name="Tidwell J."/>
            <person name="Bellgard S.E."/>
            <person name="Bellgard M.I."/>
        </authorList>
    </citation>
    <scope>NUCLEOTIDE SEQUENCE</scope>
    <source>
        <tissue evidence="1">Shoot tissue taken approximately 20 cm above the soil surface</tissue>
    </source>
</reference>
<reference evidence="1" key="1">
    <citation type="submission" date="2014-09" db="EMBL/GenBank/DDBJ databases">
        <authorList>
            <person name="Magalhaes I.L.F."/>
            <person name="Oliveira U."/>
            <person name="Santos F.R."/>
            <person name="Vidigal T.H.D.A."/>
            <person name="Brescovit A.D."/>
            <person name="Santos A.J."/>
        </authorList>
    </citation>
    <scope>NUCLEOTIDE SEQUENCE</scope>
    <source>
        <tissue evidence="1">Shoot tissue taken approximately 20 cm above the soil surface</tissue>
    </source>
</reference>
<accession>A0A0A8ZJ07</accession>